<gene>
    <name evidence="2" type="ORF">G5S32_13895</name>
</gene>
<dbReference type="RefSeq" id="WP_165312514.1">
    <property type="nucleotide sequence ID" value="NZ_CP049331.1"/>
</dbReference>
<evidence type="ECO:0000259" key="1">
    <source>
        <dbReference type="Pfam" id="PF04765"/>
    </source>
</evidence>
<name>A0A6G7CLI8_9VIBR</name>
<organism evidence="2 3">
    <name type="scientific">Vibrio ziniensis</name>
    <dbReference type="NCBI Taxonomy" id="2711221"/>
    <lineage>
        <taxon>Bacteria</taxon>
        <taxon>Pseudomonadati</taxon>
        <taxon>Pseudomonadota</taxon>
        <taxon>Gammaproteobacteria</taxon>
        <taxon>Vibrionales</taxon>
        <taxon>Vibrionaceae</taxon>
        <taxon>Vibrio</taxon>
    </lineage>
</organism>
<dbReference type="KEGG" id="vzi:G5S32_13895"/>
<evidence type="ECO:0000313" key="3">
    <source>
        <dbReference type="Proteomes" id="UP000503003"/>
    </source>
</evidence>
<sequence>MKNKTVIYTAIFGNYDKVVNLTAVDKEKFDYILFSDSDNVLYSPPWELKTIKNMDFDSNVKKNRYIKFFPHYFLNEYKDSIYIDGNVDIVKSLDSFMEASICYDMQCYSHPHRENVIQEMAANLWMRRLPDESIPKLSELIVDFQNSGYIFDGLYEANVIYRKHNDNVDNLMKLWWELFSCGVQRDQIYLPFALWKCKDFISFNALEKNNSRMKGADFYCYKHRNISFSDLLIKLKRKYRMLTTDIDYWVKKIDG</sequence>
<keyword evidence="3" id="KW-1185">Reference proteome</keyword>
<dbReference type="Proteomes" id="UP000503003">
    <property type="component" value="Chromosome 1"/>
</dbReference>
<evidence type="ECO:0000313" key="2">
    <source>
        <dbReference type="EMBL" id="QIH42969.1"/>
    </source>
</evidence>
<accession>A0A6G7CLI8</accession>
<dbReference type="Pfam" id="PF04765">
    <property type="entry name" value="TOD1_MUCI70"/>
    <property type="match status" value="1"/>
</dbReference>
<reference evidence="2 3" key="1">
    <citation type="submission" date="2020-02" db="EMBL/GenBank/DDBJ databases">
        <title>A complete genome of a marine bacterium Vibrio sp. ZWAL4003 isolated from the mangrove sediment with the ability to degrade polysaccharides.</title>
        <authorList>
            <person name="Wu J."/>
            <person name="Qu W."/>
            <person name="Zeng R."/>
        </authorList>
    </citation>
    <scope>NUCLEOTIDE SEQUENCE [LARGE SCALE GENOMIC DNA]</scope>
    <source>
        <strain evidence="2 3">ZWAL4003</strain>
    </source>
</reference>
<feature type="domain" description="TOD1/MUCI70 glycosyltransferase-like" evidence="1">
    <location>
        <begin position="4"/>
        <end position="199"/>
    </location>
</feature>
<dbReference type="AlphaFoldDB" id="A0A6G7CLI8"/>
<dbReference type="EMBL" id="CP049331">
    <property type="protein sequence ID" value="QIH42969.1"/>
    <property type="molecule type" value="Genomic_DNA"/>
</dbReference>
<dbReference type="InterPro" id="IPR048354">
    <property type="entry name" value="TOD1_MUCI70_glycTrfase_dom"/>
</dbReference>
<protein>
    <submittedName>
        <fullName evidence="2">DUF616 domain-containing protein</fullName>
    </submittedName>
</protein>
<proteinExistence type="predicted"/>